<sequence length="187" mass="19827">MKKYLLALVAVCSLTFSQAQTVVGDATLPNTMTVEGTDLVLNGAGMREKVIFDLYAGGLYLASKKSDAAAIVNADETMAMKLDIVSGMVSSKKMIGAVDDGFDASMNGDTSSLDAQITKFKGFFSDKIVKTNVFDIAYVKGKGTVVSKNGKEVGMIPGLEFKKALFGIWLGSNPADDDLKEAMLGKN</sequence>
<dbReference type="PATRIC" id="fig|1300343.5.peg.2045"/>
<evidence type="ECO:0000259" key="2">
    <source>
        <dbReference type="Pfam" id="PF16036"/>
    </source>
</evidence>
<dbReference type="InterPro" id="IPR036298">
    <property type="entry name" value="Chalcone_isomerase_sf"/>
</dbReference>
<keyword evidence="3" id="KW-0413">Isomerase</keyword>
<dbReference type="SUPFAM" id="SSF54626">
    <property type="entry name" value="Chalcone isomerase"/>
    <property type="match status" value="1"/>
</dbReference>
<dbReference type="GO" id="GO:0016872">
    <property type="term" value="F:intramolecular lyase activity"/>
    <property type="evidence" value="ECO:0007669"/>
    <property type="project" value="InterPro"/>
</dbReference>
<dbReference type="Proteomes" id="UP000030140">
    <property type="component" value="Unassembled WGS sequence"/>
</dbReference>
<dbReference type="EMBL" id="JSAQ01000001">
    <property type="protein sequence ID" value="KGO05821.1"/>
    <property type="molecule type" value="Genomic_DNA"/>
</dbReference>
<dbReference type="InterPro" id="IPR016088">
    <property type="entry name" value="Chalcone_isomerase_3-sand"/>
</dbReference>
<dbReference type="Gene3D" id="3.50.70.10">
    <property type="match status" value="1"/>
</dbReference>
<name>A0A0A2GU51_9FLAO</name>
<proteinExistence type="predicted"/>
<gene>
    <name evidence="3" type="ORF">NV36_02480</name>
</gene>
<evidence type="ECO:0000313" key="4">
    <source>
        <dbReference type="Proteomes" id="UP000030140"/>
    </source>
</evidence>
<protein>
    <submittedName>
        <fullName evidence="3">Chalcone isomerase</fullName>
    </submittedName>
</protein>
<keyword evidence="4" id="KW-1185">Reference proteome</keyword>
<dbReference type="AlphaFoldDB" id="A0A0A2GU51"/>
<evidence type="ECO:0000313" key="3">
    <source>
        <dbReference type="EMBL" id="KGO05821.1"/>
    </source>
</evidence>
<dbReference type="KEGG" id="ddo:I597_2036"/>
<organism evidence="3 4">
    <name type="scientific">Dokdonia donghaensis DSW-1</name>
    <dbReference type="NCBI Taxonomy" id="1300343"/>
    <lineage>
        <taxon>Bacteria</taxon>
        <taxon>Pseudomonadati</taxon>
        <taxon>Bacteroidota</taxon>
        <taxon>Flavobacteriia</taxon>
        <taxon>Flavobacteriales</taxon>
        <taxon>Flavobacteriaceae</taxon>
        <taxon>Dokdonia</taxon>
    </lineage>
</organism>
<keyword evidence="1" id="KW-0732">Signal</keyword>
<dbReference type="Pfam" id="PF16036">
    <property type="entry name" value="Chalcone_3"/>
    <property type="match status" value="1"/>
</dbReference>
<accession>A0A0A2GU51</accession>
<dbReference type="OrthoDB" id="270742at2"/>
<feature type="chain" id="PRO_5001987791" evidence="1">
    <location>
        <begin position="20"/>
        <end position="187"/>
    </location>
</feature>
<feature type="signal peptide" evidence="1">
    <location>
        <begin position="1"/>
        <end position="19"/>
    </location>
</feature>
<comment type="caution">
    <text evidence="3">The sequence shown here is derived from an EMBL/GenBank/DDBJ whole genome shotgun (WGS) entry which is preliminary data.</text>
</comment>
<evidence type="ECO:0000256" key="1">
    <source>
        <dbReference type="SAM" id="SignalP"/>
    </source>
</evidence>
<reference evidence="3 4" key="1">
    <citation type="submission" date="2014-10" db="EMBL/GenBank/DDBJ databases">
        <title>Draft genome sequence of the proteorhodopsin-containing marine bacterium Dokdonia donghaensis.</title>
        <authorList>
            <person name="Gomez-Consarnau L."/>
            <person name="Gonzalez J.M."/>
            <person name="Riedel T."/>
            <person name="Jaenicke S."/>
            <person name="Wagner-Doebler I."/>
            <person name="Fuhrman J.A."/>
        </authorList>
    </citation>
    <scope>NUCLEOTIDE SEQUENCE [LARGE SCALE GENOMIC DNA]</scope>
    <source>
        <strain evidence="3 4">DSW-1</strain>
    </source>
</reference>
<feature type="domain" description="Chalcone isomerase" evidence="2">
    <location>
        <begin position="22"/>
        <end position="185"/>
    </location>
</feature>
<dbReference type="InterPro" id="IPR016087">
    <property type="entry name" value="Chalcone_isomerase"/>
</dbReference>
<dbReference type="RefSeq" id="WP_035324849.1">
    <property type="nucleotide sequence ID" value="NZ_CP015125.1"/>
</dbReference>